<evidence type="ECO:0000313" key="1">
    <source>
        <dbReference type="EMBL" id="AQT06500.1"/>
    </source>
</evidence>
<dbReference type="AlphaFoldDB" id="A0A1U9LJN2"/>
<keyword evidence="1" id="KW-0614">Plasmid</keyword>
<accession>A0A1U9LJN2</accession>
<gene>
    <name evidence="1" type="ORF">A0U91_15955</name>
</gene>
<protein>
    <submittedName>
        <fullName evidence="1">Uncharacterized protein</fullName>
    </submittedName>
</protein>
<dbReference type="KEGG" id="aper:A0U91_15955"/>
<organism evidence="1 2">
    <name type="scientific">Acetobacter persici</name>
    <dbReference type="NCBI Taxonomy" id="1076596"/>
    <lineage>
        <taxon>Bacteria</taxon>
        <taxon>Pseudomonadati</taxon>
        <taxon>Pseudomonadota</taxon>
        <taxon>Alphaproteobacteria</taxon>
        <taxon>Acetobacterales</taxon>
        <taxon>Acetobacteraceae</taxon>
        <taxon>Acetobacter</taxon>
    </lineage>
</organism>
<dbReference type="Proteomes" id="UP000189055">
    <property type="component" value="Plasmid pAC1084_1"/>
</dbReference>
<proteinExistence type="predicted"/>
<name>A0A1U9LJN2_9PROT</name>
<evidence type="ECO:0000313" key="2">
    <source>
        <dbReference type="Proteomes" id="UP000189055"/>
    </source>
</evidence>
<reference evidence="1 2" key="1">
    <citation type="submission" date="2016-03" db="EMBL/GenBank/DDBJ databases">
        <title>Acetic acid bacteria sequencing.</title>
        <authorList>
            <person name="Brandt J."/>
            <person name="Jakob F."/>
            <person name="Vogel R.F."/>
        </authorList>
    </citation>
    <scope>NUCLEOTIDE SEQUENCE [LARGE SCALE GENOMIC DNA]</scope>
    <source>
        <strain evidence="1 2">TMW2.1084</strain>
        <plasmid evidence="2">pac1084_1</plasmid>
    </source>
</reference>
<geneLocation type="plasmid" evidence="2">
    <name>pac1084_1</name>
</geneLocation>
<dbReference type="EMBL" id="CP014688">
    <property type="protein sequence ID" value="AQT06500.1"/>
    <property type="molecule type" value="Genomic_DNA"/>
</dbReference>
<sequence>MIDHRPVRHFSLKGLRNFQPLSRKTFQIKCGGRLHIFRQVKLRMLVRLSPFLEPLFQHMRYGEGIFVTLTTIFLSHT</sequence>